<dbReference type="Gene3D" id="3.40.190.150">
    <property type="entry name" value="Bordetella uptake gene, domain 1"/>
    <property type="match status" value="1"/>
</dbReference>
<protein>
    <submittedName>
        <fullName evidence="2">Tripartite tricarboxylate transporter substrate binding protein</fullName>
    </submittedName>
</protein>
<evidence type="ECO:0000313" key="2">
    <source>
        <dbReference type="EMBL" id="TFZ00990.1"/>
    </source>
</evidence>
<dbReference type="Proteomes" id="UP000298180">
    <property type="component" value="Unassembled WGS sequence"/>
</dbReference>
<dbReference type="AlphaFoldDB" id="A0A4Z0BRG0"/>
<dbReference type="OrthoDB" id="8857654at2"/>
<comment type="similarity">
    <text evidence="1">Belongs to the UPF0065 (bug) family.</text>
</comment>
<proteinExistence type="inferred from homology"/>
<keyword evidence="3" id="KW-1185">Reference proteome</keyword>
<reference evidence="2 3" key="1">
    <citation type="submission" date="2019-03" db="EMBL/GenBank/DDBJ databases">
        <title>Ramlibacter henchirensis DSM 14656, whole genome shotgun sequence.</title>
        <authorList>
            <person name="Zhang X."/>
            <person name="Feng G."/>
            <person name="Zhu H."/>
        </authorList>
    </citation>
    <scope>NUCLEOTIDE SEQUENCE [LARGE SCALE GENOMIC DNA]</scope>
    <source>
        <strain evidence="2 3">DSM 14656</strain>
    </source>
</reference>
<dbReference type="PIRSF" id="PIRSF017082">
    <property type="entry name" value="YflP"/>
    <property type="match status" value="1"/>
</dbReference>
<dbReference type="EMBL" id="SMLM01000003">
    <property type="protein sequence ID" value="TFZ00990.1"/>
    <property type="molecule type" value="Genomic_DNA"/>
</dbReference>
<name>A0A4Z0BRG0_9BURK</name>
<comment type="caution">
    <text evidence="2">The sequence shown here is derived from an EMBL/GenBank/DDBJ whole genome shotgun (WGS) entry which is preliminary data.</text>
</comment>
<organism evidence="2 3">
    <name type="scientific">Ramlibacter henchirensis</name>
    <dbReference type="NCBI Taxonomy" id="204072"/>
    <lineage>
        <taxon>Bacteria</taxon>
        <taxon>Pseudomonadati</taxon>
        <taxon>Pseudomonadota</taxon>
        <taxon>Betaproteobacteria</taxon>
        <taxon>Burkholderiales</taxon>
        <taxon>Comamonadaceae</taxon>
        <taxon>Ramlibacter</taxon>
    </lineage>
</organism>
<dbReference type="PANTHER" id="PTHR42928:SF5">
    <property type="entry name" value="BLR1237 PROTEIN"/>
    <property type="match status" value="1"/>
</dbReference>
<dbReference type="Gene3D" id="3.40.190.10">
    <property type="entry name" value="Periplasmic binding protein-like II"/>
    <property type="match status" value="1"/>
</dbReference>
<evidence type="ECO:0000313" key="3">
    <source>
        <dbReference type="Proteomes" id="UP000298180"/>
    </source>
</evidence>
<dbReference type="Pfam" id="PF03401">
    <property type="entry name" value="TctC"/>
    <property type="match status" value="1"/>
</dbReference>
<gene>
    <name evidence="2" type="ORF">EZ313_19260</name>
</gene>
<sequence length="315" mass="32278">MASGLSLAAPWAAAQTASDYPNRPVRLMVGYAAGGGVDAMARMLSARLPALLGQQVIVENRAGATGAIAADAVAKAAPDGYTLLVGETAMLISPHLGTKVPYDPIQSFTPVAGAFQAPLMIVANNNVGVSGPKELISLLKANPGRYSYATSGVGTVHHLGMEILKARTGSFIVHIPYRGASQIMPDVISGQVPFGVVSAAAGLAQARSGRLKAVAMMSTSKLPGAEAVRPLADALPGFDVAPRIFVLAPAATPAPVTSRLNDAIRTILASADLVQAAAQQGAVPAYLAPQALAAEMKRESTEWAGVIKQQKITAE</sequence>
<accession>A0A4Z0BRG0</accession>
<evidence type="ECO:0000256" key="1">
    <source>
        <dbReference type="ARBA" id="ARBA00006987"/>
    </source>
</evidence>
<dbReference type="InterPro" id="IPR005064">
    <property type="entry name" value="BUG"/>
</dbReference>
<dbReference type="PANTHER" id="PTHR42928">
    <property type="entry name" value="TRICARBOXYLATE-BINDING PROTEIN"/>
    <property type="match status" value="1"/>
</dbReference>
<dbReference type="InterPro" id="IPR042100">
    <property type="entry name" value="Bug_dom1"/>
</dbReference>